<proteinExistence type="predicted"/>
<dbReference type="PANTHER" id="PTHR22911:SF137">
    <property type="entry name" value="SOLUTE CARRIER FAMILY 35 MEMBER G2-RELATED"/>
    <property type="match status" value="1"/>
</dbReference>
<feature type="transmembrane region" description="Helical" evidence="1">
    <location>
        <begin position="41"/>
        <end position="61"/>
    </location>
</feature>
<keyword evidence="1" id="KW-0812">Transmembrane</keyword>
<organism evidence="3 4">
    <name type="scientific">Paracoccus kondratievae</name>
    <dbReference type="NCBI Taxonomy" id="135740"/>
    <lineage>
        <taxon>Bacteria</taxon>
        <taxon>Pseudomonadati</taxon>
        <taxon>Pseudomonadota</taxon>
        <taxon>Alphaproteobacteria</taxon>
        <taxon>Rhodobacterales</taxon>
        <taxon>Paracoccaceae</taxon>
        <taxon>Paracoccus</taxon>
    </lineage>
</organism>
<gene>
    <name evidence="3" type="ORF">GCM10017635_22780</name>
</gene>
<reference evidence="3" key="1">
    <citation type="journal article" date="2014" name="Int. J. Syst. Evol. Microbiol.">
        <title>Complete genome sequence of Corynebacterium casei LMG S-19264T (=DSM 44701T), isolated from a smear-ripened cheese.</title>
        <authorList>
            <consortium name="US DOE Joint Genome Institute (JGI-PGF)"/>
            <person name="Walter F."/>
            <person name="Albersmeier A."/>
            <person name="Kalinowski J."/>
            <person name="Ruckert C."/>
        </authorList>
    </citation>
    <scope>NUCLEOTIDE SEQUENCE</scope>
    <source>
        <strain evidence="3">VKM B-2222</strain>
    </source>
</reference>
<feature type="domain" description="EamA" evidence="2">
    <location>
        <begin position="161"/>
        <end position="295"/>
    </location>
</feature>
<feature type="transmembrane region" description="Helical" evidence="1">
    <location>
        <begin position="6"/>
        <end position="29"/>
    </location>
</feature>
<dbReference type="EMBL" id="BSFH01000030">
    <property type="protein sequence ID" value="GLK64807.1"/>
    <property type="molecule type" value="Genomic_DNA"/>
</dbReference>
<feature type="domain" description="EamA" evidence="2">
    <location>
        <begin position="6"/>
        <end position="136"/>
    </location>
</feature>
<keyword evidence="1" id="KW-0472">Membrane</keyword>
<name>A0AAD3NZH4_9RHOB</name>
<dbReference type="InterPro" id="IPR037185">
    <property type="entry name" value="EmrE-like"/>
</dbReference>
<evidence type="ECO:0000256" key="1">
    <source>
        <dbReference type="SAM" id="Phobius"/>
    </source>
</evidence>
<accession>A0AAD3NZH4</accession>
<dbReference type="Pfam" id="PF00892">
    <property type="entry name" value="EamA"/>
    <property type="match status" value="2"/>
</dbReference>
<feature type="transmembrane region" description="Helical" evidence="1">
    <location>
        <begin position="67"/>
        <end position="87"/>
    </location>
</feature>
<dbReference type="RefSeq" id="WP_010395960.1">
    <property type="nucleotide sequence ID" value="NZ_BSFH01000030.1"/>
</dbReference>
<protein>
    <submittedName>
        <fullName evidence="3">Membrane protein</fullName>
    </submittedName>
</protein>
<feature type="transmembrane region" description="Helical" evidence="1">
    <location>
        <begin position="187"/>
        <end position="210"/>
    </location>
</feature>
<keyword evidence="4" id="KW-1185">Reference proteome</keyword>
<feature type="transmembrane region" description="Helical" evidence="1">
    <location>
        <begin position="278"/>
        <end position="296"/>
    </location>
</feature>
<evidence type="ECO:0000313" key="3">
    <source>
        <dbReference type="EMBL" id="GLK64807.1"/>
    </source>
</evidence>
<reference evidence="3" key="2">
    <citation type="submission" date="2023-01" db="EMBL/GenBank/DDBJ databases">
        <authorList>
            <person name="Sun Q."/>
            <person name="Evtushenko L."/>
        </authorList>
    </citation>
    <scope>NUCLEOTIDE SEQUENCE</scope>
    <source>
        <strain evidence="3">VKM B-2222</strain>
    </source>
</reference>
<dbReference type="GO" id="GO:0016020">
    <property type="term" value="C:membrane"/>
    <property type="evidence" value="ECO:0007669"/>
    <property type="project" value="InterPro"/>
</dbReference>
<comment type="caution">
    <text evidence="3">The sequence shown here is derived from an EMBL/GenBank/DDBJ whole genome shotgun (WGS) entry which is preliminary data.</text>
</comment>
<dbReference type="AlphaFoldDB" id="A0AAD3NZH4"/>
<feature type="transmembrane region" description="Helical" evidence="1">
    <location>
        <begin position="150"/>
        <end position="175"/>
    </location>
</feature>
<evidence type="ECO:0000259" key="2">
    <source>
        <dbReference type="Pfam" id="PF00892"/>
    </source>
</evidence>
<sequence length="297" mass="30480">MPVHELAALGAAACWAITGILSQSAAQALGPFGFNRLRQGMVAIMLAVIVIATGRLGGIAFGDLWRLSLSGVVGIFLGDTLLYVTLIRLGPRRSGALFALNAPMAALMGWLALGESLSPLAMLGVVLSTAGVAMAVLGRPGRSGAHRFETIEGSVWIATGYGLLAAAGQALGSLIARPVMASGFDPYVASLVRVSIAVACLILLMALPIAELKPRNKPTPRVLLLTALSGLIAMVIGMTLLMFALQGGKVGIVSTLSALSPVLILPVLWAMTGARPSPTSWAGAVMAVMGMALIFLS</sequence>
<keyword evidence="1" id="KW-1133">Transmembrane helix</keyword>
<dbReference type="PANTHER" id="PTHR22911">
    <property type="entry name" value="ACYL-MALONYL CONDENSING ENZYME-RELATED"/>
    <property type="match status" value="1"/>
</dbReference>
<feature type="transmembrane region" description="Helical" evidence="1">
    <location>
        <begin position="119"/>
        <end position="138"/>
    </location>
</feature>
<feature type="transmembrane region" description="Helical" evidence="1">
    <location>
        <begin position="222"/>
        <end position="245"/>
    </location>
</feature>
<evidence type="ECO:0000313" key="4">
    <source>
        <dbReference type="Proteomes" id="UP001143349"/>
    </source>
</evidence>
<feature type="transmembrane region" description="Helical" evidence="1">
    <location>
        <begin position="94"/>
        <end position="113"/>
    </location>
</feature>
<dbReference type="SUPFAM" id="SSF103481">
    <property type="entry name" value="Multidrug resistance efflux transporter EmrE"/>
    <property type="match status" value="2"/>
</dbReference>
<feature type="transmembrane region" description="Helical" evidence="1">
    <location>
        <begin position="251"/>
        <end position="271"/>
    </location>
</feature>
<dbReference type="Proteomes" id="UP001143349">
    <property type="component" value="Unassembled WGS sequence"/>
</dbReference>
<dbReference type="InterPro" id="IPR000620">
    <property type="entry name" value="EamA_dom"/>
</dbReference>